<evidence type="ECO:0000313" key="2">
    <source>
        <dbReference type="EMBL" id="TSP10645.1"/>
    </source>
</evidence>
<reference evidence="2 3" key="1">
    <citation type="submission" date="2019-05" db="EMBL/GenBank/DDBJ databases">
        <title>Whole genome sequence analysis of Cupriavidus campinensis S14E4C strain.</title>
        <authorList>
            <person name="Abbaszade G."/>
            <person name="Szabo A."/>
            <person name="Toumi M."/>
            <person name="Toth E."/>
        </authorList>
    </citation>
    <scope>NUCLEOTIDE SEQUENCE [LARGE SCALE GENOMIC DNA]</scope>
    <source>
        <strain evidence="2 3">S14E4C</strain>
    </source>
</reference>
<name>A0ABY3EIA2_9BURK</name>
<comment type="caution">
    <text evidence="2">The sequence shown here is derived from an EMBL/GenBank/DDBJ whole genome shotgun (WGS) entry which is preliminary data.</text>
</comment>
<keyword evidence="2" id="KW-0255">Endonuclease</keyword>
<evidence type="ECO:0000313" key="3">
    <source>
        <dbReference type="Proteomes" id="UP000318943"/>
    </source>
</evidence>
<dbReference type="InterPro" id="IPR002711">
    <property type="entry name" value="HNH"/>
</dbReference>
<accession>A0ABY3EIA2</accession>
<dbReference type="EMBL" id="VCIZ01000014">
    <property type="protein sequence ID" value="TSP10645.1"/>
    <property type="molecule type" value="Genomic_DNA"/>
</dbReference>
<feature type="domain" description="HNH nuclease" evidence="1">
    <location>
        <begin position="152"/>
        <end position="214"/>
    </location>
</feature>
<gene>
    <name evidence="2" type="ORF">FGG12_21365</name>
</gene>
<sequence>MARTQGHGNPDWTRDETILALDLYFDLNGKIPSGSDERVRALSDVLRRFPYHAGASKKESFRNPDGVAFKLQNLRQIATGKGLGNVSETDRKVWSEFGTSPAQVKSMANLIRAGVVASEVAKPEMLDFEFAEGRVITELHSRREREPKLRQRLLSSRRASGKLFCEMCGAPPRSTNAEFEDAHFEAHHIIPLSSTGERTTRLSGLALLCANCHRLLHRAIAIEKRWLTVAEGRAMFGISSSN</sequence>
<dbReference type="Pfam" id="PF01844">
    <property type="entry name" value="HNH"/>
    <property type="match status" value="1"/>
</dbReference>
<evidence type="ECO:0000259" key="1">
    <source>
        <dbReference type="SMART" id="SM00507"/>
    </source>
</evidence>
<keyword evidence="3" id="KW-1185">Reference proteome</keyword>
<dbReference type="CDD" id="cd00085">
    <property type="entry name" value="HNHc"/>
    <property type="match status" value="1"/>
</dbReference>
<proteinExistence type="predicted"/>
<dbReference type="Proteomes" id="UP000318943">
    <property type="component" value="Unassembled WGS sequence"/>
</dbReference>
<dbReference type="Gene3D" id="1.10.30.50">
    <property type="match status" value="1"/>
</dbReference>
<keyword evidence="2" id="KW-0378">Hydrolase</keyword>
<organism evidence="2 3">
    <name type="scientific">Cupriavidus campinensis</name>
    <dbReference type="NCBI Taxonomy" id="151783"/>
    <lineage>
        <taxon>Bacteria</taxon>
        <taxon>Pseudomonadati</taxon>
        <taxon>Pseudomonadota</taxon>
        <taxon>Betaproteobacteria</taxon>
        <taxon>Burkholderiales</taxon>
        <taxon>Burkholderiaceae</taxon>
        <taxon>Cupriavidus</taxon>
    </lineage>
</organism>
<dbReference type="InterPro" id="IPR003615">
    <property type="entry name" value="HNH_nuc"/>
</dbReference>
<dbReference type="SMART" id="SM00507">
    <property type="entry name" value="HNHc"/>
    <property type="match status" value="1"/>
</dbReference>
<keyword evidence="2" id="KW-0540">Nuclease</keyword>
<dbReference type="GO" id="GO:0004519">
    <property type="term" value="F:endonuclease activity"/>
    <property type="evidence" value="ECO:0007669"/>
    <property type="project" value="UniProtKB-KW"/>
</dbReference>
<protein>
    <submittedName>
        <fullName evidence="2">HNH endonuclease</fullName>
    </submittedName>
</protein>
<dbReference type="RefSeq" id="WP_144200728.1">
    <property type="nucleotide sequence ID" value="NZ_VCIZ01000014.1"/>
</dbReference>